<dbReference type="HOGENOM" id="CLU_582170_0_0_1"/>
<reference evidence="4" key="3">
    <citation type="submission" date="2015-06" db="UniProtKB">
        <authorList>
            <consortium name="EnsemblProtists"/>
        </authorList>
    </citation>
    <scope>IDENTIFICATION</scope>
</reference>
<keyword evidence="5" id="KW-1185">Reference proteome</keyword>
<feature type="compositionally biased region" description="Polar residues" evidence="1">
    <location>
        <begin position="209"/>
        <end position="229"/>
    </location>
</feature>
<feature type="non-terminal residue" evidence="3">
    <location>
        <position position="470"/>
    </location>
</feature>
<dbReference type="PROSITE" id="PS50020">
    <property type="entry name" value="WW_DOMAIN_2"/>
    <property type="match status" value="1"/>
</dbReference>
<feature type="compositionally biased region" description="Basic and acidic residues" evidence="1">
    <location>
        <begin position="105"/>
        <end position="120"/>
    </location>
</feature>
<dbReference type="InterPro" id="IPR036020">
    <property type="entry name" value="WW_dom_sf"/>
</dbReference>
<reference evidence="5" key="2">
    <citation type="submission" date="2012-11" db="EMBL/GenBank/DDBJ databases">
        <authorList>
            <person name="Kuo A."/>
            <person name="Curtis B.A."/>
            <person name="Tanifuji G."/>
            <person name="Burki F."/>
            <person name="Gruber A."/>
            <person name="Irimia M."/>
            <person name="Maruyama S."/>
            <person name="Arias M.C."/>
            <person name="Ball S.G."/>
            <person name="Gile G.H."/>
            <person name="Hirakawa Y."/>
            <person name="Hopkins J.F."/>
            <person name="Rensing S.A."/>
            <person name="Schmutz J."/>
            <person name="Symeonidi A."/>
            <person name="Elias M."/>
            <person name="Eveleigh R.J."/>
            <person name="Herman E.K."/>
            <person name="Klute M.J."/>
            <person name="Nakayama T."/>
            <person name="Obornik M."/>
            <person name="Reyes-Prieto A."/>
            <person name="Armbrust E.V."/>
            <person name="Aves S.J."/>
            <person name="Beiko R.G."/>
            <person name="Coutinho P."/>
            <person name="Dacks J.B."/>
            <person name="Durnford D.G."/>
            <person name="Fast N.M."/>
            <person name="Green B.R."/>
            <person name="Grisdale C."/>
            <person name="Hempe F."/>
            <person name="Henrissat B."/>
            <person name="Hoppner M.P."/>
            <person name="Ishida K.-I."/>
            <person name="Kim E."/>
            <person name="Koreny L."/>
            <person name="Kroth P.G."/>
            <person name="Liu Y."/>
            <person name="Malik S.-B."/>
            <person name="Maier U.G."/>
            <person name="McRose D."/>
            <person name="Mock T."/>
            <person name="Neilson J.A."/>
            <person name="Onodera N.T."/>
            <person name="Poole A.M."/>
            <person name="Pritham E.J."/>
            <person name="Richards T.A."/>
            <person name="Rocap G."/>
            <person name="Roy S.W."/>
            <person name="Sarai C."/>
            <person name="Schaack S."/>
            <person name="Shirato S."/>
            <person name="Slamovits C.H."/>
            <person name="Spencer D.F."/>
            <person name="Suzuki S."/>
            <person name="Worden A.Z."/>
            <person name="Zauner S."/>
            <person name="Barry K."/>
            <person name="Bell C."/>
            <person name="Bharti A.K."/>
            <person name="Crow J.A."/>
            <person name="Grimwood J."/>
            <person name="Kramer R."/>
            <person name="Lindquist E."/>
            <person name="Lucas S."/>
            <person name="Salamov A."/>
            <person name="McFadden G.I."/>
            <person name="Lane C.E."/>
            <person name="Keeling P.J."/>
            <person name="Gray M.W."/>
            <person name="Grigoriev I.V."/>
            <person name="Archibald J.M."/>
        </authorList>
    </citation>
    <scope>NUCLEOTIDE SEQUENCE</scope>
    <source>
        <strain evidence="5">CCMP2712</strain>
    </source>
</reference>
<evidence type="ECO:0000313" key="5">
    <source>
        <dbReference type="Proteomes" id="UP000011087"/>
    </source>
</evidence>
<accession>L1JIA1</accession>
<name>L1JIA1_GUITC</name>
<dbReference type="SMART" id="SM00456">
    <property type="entry name" value="WW"/>
    <property type="match status" value="1"/>
</dbReference>
<dbReference type="CDD" id="cd00201">
    <property type="entry name" value="WW"/>
    <property type="match status" value="1"/>
</dbReference>
<dbReference type="AlphaFoldDB" id="L1JIA1"/>
<feature type="region of interest" description="Disordered" evidence="1">
    <location>
        <begin position="303"/>
        <end position="337"/>
    </location>
</feature>
<dbReference type="EMBL" id="JH992986">
    <property type="protein sequence ID" value="EKX48253.1"/>
    <property type="molecule type" value="Genomic_DNA"/>
</dbReference>
<organism evidence="3">
    <name type="scientific">Guillardia theta (strain CCMP2712)</name>
    <name type="common">Cryptophyte</name>
    <dbReference type="NCBI Taxonomy" id="905079"/>
    <lineage>
        <taxon>Eukaryota</taxon>
        <taxon>Cryptophyceae</taxon>
        <taxon>Pyrenomonadales</taxon>
        <taxon>Geminigeraceae</taxon>
        <taxon>Guillardia</taxon>
    </lineage>
</organism>
<dbReference type="KEGG" id="gtt:GUITHDRAFT_162434"/>
<feature type="region of interest" description="Disordered" evidence="1">
    <location>
        <begin position="182"/>
        <end position="229"/>
    </location>
</feature>
<gene>
    <name evidence="3" type="ORF">GUITHDRAFT_162434</name>
</gene>
<feature type="compositionally biased region" description="Basic and acidic residues" evidence="1">
    <location>
        <begin position="80"/>
        <end position="98"/>
    </location>
</feature>
<evidence type="ECO:0000256" key="1">
    <source>
        <dbReference type="SAM" id="MobiDB-lite"/>
    </source>
</evidence>
<dbReference type="Proteomes" id="UP000011087">
    <property type="component" value="Unassembled WGS sequence"/>
</dbReference>
<dbReference type="OrthoDB" id="3045089at2759"/>
<dbReference type="InterPro" id="IPR001202">
    <property type="entry name" value="WW_dom"/>
</dbReference>
<dbReference type="Gene3D" id="2.20.70.10">
    <property type="match status" value="1"/>
</dbReference>
<feature type="domain" description="WW" evidence="2">
    <location>
        <begin position="267"/>
        <end position="301"/>
    </location>
</feature>
<reference evidence="3 5" key="1">
    <citation type="journal article" date="2012" name="Nature">
        <title>Algal genomes reveal evolutionary mosaicism and the fate of nucleomorphs.</title>
        <authorList>
            <consortium name="DOE Joint Genome Institute"/>
            <person name="Curtis B.A."/>
            <person name="Tanifuji G."/>
            <person name="Burki F."/>
            <person name="Gruber A."/>
            <person name="Irimia M."/>
            <person name="Maruyama S."/>
            <person name="Arias M.C."/>
            <person name="Ball S.G."/>
            <person name="Gile G.H."/>
            <person name="Hirakawa Y."/>
            <person name="Hopkins J.F."/>
            <person name="Kuo A."/>
            <person name="Rensing S.A."/>
            <person name="Schmutz J."/>
            <person name="Symeonidi A."/>
            <person name="Elias M."/>
            <person name="Eveleigh R.J."/>
            <person name="Herman E.K."/>
            <person name="Klute M.J."/>
            <person name="Nakayama T."/>
            <person name="Obornik M."/>
            <person name="Reyes-Prieto A."/>
            <person name="Armbrust E.V."/>
            <person name="Aves S.J."/>
            <person name="Beiko R.G."/>
            <person name="Coutinho P."/>
            <person name="Dacks J.B."/>
            <person name="Durnford D.G."/>
            <person name="Fast N.M."/>
            <person name="Green B.R."/>
            <person name="Grisdale C.J."/>
            <person name="Hempel F."/>
            <person name="Henrissat B."/>
            <person name="Hoppner M.P."/>
            <person name="Ishida K."/>
            <person name="Kim E."/>
            <person name="Koreny L."/>
            <person name="Kroth P.G."/>
            <person name="Liu Y."/>
            <person name="Malik S.B."/>
            <person name="Maier U.G."/>
            <person name="McRose D."/>
            <person name="Mock T."/>
            <person name="Neilson J.A."/>
            <person name="Onodera N.T."/>
            <person name="Poole A.M."/>
            <person name="Pritham E.J."/>
            <person name="Richards T.A."/>
            <person name="Rocap G."/>
            <person name="Roy S.W."/>
            <person name="Sarai C."/>
            <person name="Schaack S."/>
            <person name="Shirato S."/>
            <person name="Slamovits C.H."/>
            <person name="Spencer D.F."/>
            <person name="Suzuki S."/>
            <person name="Worden A.Z."/>
            <person name="Zauner S."/>
            <person name="Barry K."/>
            <person name="Bell C."/>
            <person name="Bharti A.K."/>
            <person name="Crow J.A."/>
            <person name="Grimwood J."/>
            <person name="Kramer R."/>
            <person name="Lindquist E."/>
            <person name="Lucas S."/>
            <person name="Salamov A."/>
            <person name="McFadden G.I."/>
            <person name="Lane C.E."/>
            <person name="Keeling P.J."/>
            <person name="Gray M.W."/>
            <person name="Grigoriev I.V."/>
            <person name="Archibald J.M."/>
        </authorList>
    </citation>
    <scope>NUCLEOTIDE SEQUENCE</scope>
    <source>
        <strain evidence="3 5">CCMP2712</strain>
    </source>
</reference>
<evidence type="ECO:0000313" key="4">
    <source>
        <dbReference type="EnsemblProtists" id="EKX48253"/>
    </source>
</evidence>
<dbReference type="SUPFAM" id="SSF51045">
    <property type="entry name" value="WW domain"/>
    <property type="match status" value="1"/>
</dbReference>
<proteinExistence type="predicted"/>
<sequence>MPNYMTLQRSSMGIRIIQDGNEVVKEESGLKQIMKDIREQLEKSTHVVNQASTRDSDRVDSETMNSYPEVKPYDIQSLRSRFEREVSSTERMSWKRESNPGFRDLGNDRSFRDLGNDRSFKNLGNDRSPREFGNDRSVRDYGNDRSVRDYGNDRSFGDYGNDRSYFVPEVYVEPKMRWQIHAPVTPDNTSNSAHRRPPVELAMRPPSQPATQVSQSEPASSNSSVTRKSAFELQQHSNQTFYPFNHASAQRNVHLPPPINYQPDFQTGLPRGWEMKVDSPSGKVFYVNHSLRAISWERPKLETPLSSEREMSQLPPQRPVEDKPTPVVEPVEEKRTPPQRIVEETPAPTQKLDNPFDGSEILNRISSNVQNILMKLSNASSGSENDAANNLRDDSNKEQQDYNLKWRLEEFKIKTSIKERISAESALLDGKIDLRRSYNFATSNTFTSFEDIDFAPKSRKWQNDGHENDN</sequence>
<protein>
    <recommendedName>
        <fullName evidence="2">WW domain-containing protein</fullName>
    </recommendedName>
</protein>
<dbReference type="GeneID" id="17305031"/>
<dbReference type="Pfam" id="PF00397">
    <property type="entry name" value="WW"/>
    <property type="match status" value="1"/>
</dbReference>
<dbReference type="OMA" id="NNPIEHQ"/>
<feature type="region of interest" description="Disordered" evidence="1">
    <location>
        <begin position="43"/>
        <end position="155"/>
    </location>
</feature>
<evidence type="ECO:0000259" key="2">
    <source>
        <dbReference type="PROSITE" id="PS50020"/>
    </source>
</evidence>
<feature type="compositionally biased region" description="Basic and acidic residues" evidence="1">
    <location>
        <begin position="127"/>
        <end position="155"/>
    </location>
</feature>
<dbReference type="PaxDb" id="55529-EKX48253"/>
<dbReference type="EnsemblProtists" id="EKX48253">
    <property type="protein sequence ID" value="EKX48253"/>
    <property type="gene ID" value="GUITHDRAFT_162434"/>
</dbReference>
<evidence type="ECO:0000313" key="3">
    <source>
        <dbReference type="EMBL" id="EKX48253.1"/>
    </source>
</evidence>
<dbReference type="RefSeq" id="XP_005835233.1">
    <property type="nucleotide sequence ID" value="XM_005835176.1"/>
</dbReference>